<sequence>MYQFGELFKDPKTYFIAVIVTAMNISNAAISSFFALIIKSFGYTTKESELLAIPGGVVSLSSILTGTYLAGRFDQRCLSVIGILACGLLGGCLMAFSHDGMKADELAGNYLANCVGIALPLMYSITGANVAGQPRKSR</sequence>
<organism evidence="7 8">
    <name type="scientific">Aspergillus pseudoviridinutans</name>
    <dbReference type="NCBI Taxonomy" id="1517512"/>
    <lineage>
        <taxon>Eukaryota</taxon>
        <taxon>Fungi</taxon>
        <taxon>Dikarya</taxon>
        <taxon>Ascomycota</taxon>
        <taxon>Pezizomycotina</taxon>
        <taxon>Eurotiomycetes</taxon>
        <taxon>Eurotiomycetidae</taxon>
        <taxon>Eurotiales</taxon>
        <taxon>Aspergillaceae</taxon>
        <taxon>Aspergillus</taxon>
        <taxon>Aspergillus subgen. Fumigati</taxon>
    </lineage>
</organism>
<evidence type="ECO:0000256" key="6">
    <source>
        <dbReference type="SAM" id="Phobius"/>
    </source>
</evidence>
<accession>A0A9P3B4P3</accession>
<feature type="transmembrane region" description="Helical" evidence="6">
    <location>
        <begin position="12"/>
        <end position="38"/>
    </location>
</feature>
<feature type="transmembrane region" description="Helical" evidence="6">
    <location>
        <begin position="77"/>
        <end position="98"/>
    </location>
</feature>
<keyword evidence="3 6" id="KW-0812">Transmembrane</keyword>
<dbReference type="PANTHER" id="PTHR43791:SF40">
    <property type="entry name" value="THIAMINE PATHWAY TRANSPORTER THI73"/>
    <property type="match status" value="1"/>
</dbReference>
<evidence type="ECO:0000256" key="4">
    <source>
        <dbReference type="ARBA" id="ARBA00022989"/>
    </source>
</evidence>
<name>A0A9P3B4P3_9EURO</name>
<keyword evidence="8" id="KW-1185">Reference proteome</keyword>
<feature type="transmembrane region" description="Helical" evidence="6">
    <location>
        <begin position="50"/>
        <end position="70"/>
    </location>
</feature>
<dbReference type="InterPro" id="IPR036259">
    <property type="entry name" value="MFS_trans_sf"/>
</dbReference>
<gene>
    <name evidence="7" type="ORF">Asppvi_001234</name>
</gene>
<keyword evidence="2" id="KW-0813">Transport</keyword>
<evidence type="ECO:0000313" key="8">
    <source>
        <dbReference type="Proteomes" id="UP001043456"/>
    </source>
</evidence>
<evidence type="ECO:0008006" key="9">
    <source>
        <dbReference type="Google" id="ProtNLM"/>
    </source>
</evidence>
<comment type="subcellular location">
    <subcellularLocation>
        <location evidence="1">Membrane</location>
        <topology evidence="1">Multi-pass membrane protein</topology>
    </subcellularLocation>
</comment>
<dbReference type="AlphaFoldDB" id="A0A9P3B4P3"/>
<evidence type="ECO:0000256" key="5">
    <source>
        <dbReference type="ARBA" id="ARBA00023136"/>
    </source>
</evidence>
<feature type="transmembrane region" description="Helical" evidence="6">
    <location>
        <begin position="110"/>
        <end position="132"/>
    </location>
</feature>
<dbReference type="Proteomes" id="UP001043456">
    <property type="component" value="Unassembled WGS sequence"/>
</dbReference>
<evidence type="ECO:0000313" key="7">
    <source>
        <dbReference type="EMBL" id="GIJ82723.1"/>
    </source>
</evidence>
<dbReference type="PANTHER" id="PTHR43791">
    <property type="entry name" value="PERMEASE-RELATED"/>
    <property type="match status" value="1"/>
</dbReference>
<dbReference type="GeneID" id="66999847"/>
<dbReference type="OrthoDB" id="6730379at2759"/>
<proteinExistence type="predicted"/>
<dbReference type="EMBL" id="BHVY01000001">
    <property type="protein sequence ID" value="GIJ82723.1"/>
    <property type="molecule type" value="Genomic_DNA"/>
</dbReference>
<dbReference type="Gene3D" id="1.20.1250.20">
    <property type="entry name" value="MFS general substrate transporter like domains"/>
    <property type="match status" value="1"/>
</dbReference>
<evidence type="ECO:0000256" key="1">
    <source>
        <dbReference type="ARBA" id="ARBA00004141"/>
    </source>
</evidence>
<keyword evidence="5 6" id="KW-0472">Membrane</keyword>
<keyword evidence="4 6" id="KW-1133">Transmembrane helix</keyword>
<dbReference type="GO" id="GO:0022857">
    <property type="term" value="F:transmembrane transporter activity"/>
    <property type="evidence" value="ECO:0007669"/>
    <property type="project" value="TreeGrafter"/>
</dbReference>
<protein>
    <recommendedName>
        <fullName evidence="9">Major facilitator superfamily domain-containing protein</fullName>
    </recommendedName>
</protein>
<dbReference type="RefSeq" id="XP_043153470.1">
    <property type="nucleotide sequence ID" value="XM_043297535.1"/>
</dbReference>
<dbReference type="GO" id="GO:0016020">
    <property type="term" value="C:membrane"/>
    <property type="evidence" value="ECO:0007669"/>
    <property type="project" value="UniProtKB-SubCell"/>
</dbReference>
<dbReference type="SUPFAM" id="SSF103473">
    <property type="entry name" value="MFS general substrate transporter"/>
    <property type="match status" value="1"/>
</dbReference>
<evidence type="ECO:0000256" key="2">
    <source>
        <dbReference type="ARBA" id="ARBA00022448"/>
    </source>
</evidence>
<comment type="caution">
    <text evidence="7">The sequence shown here is derived from an EMBL/GenBank/DDBJ whole genome shotgun (WGS) entry which is preliminary data.</text>
</comment>
<evidence type="ECO:0000256" key="3">
    <source>
        <dbReference type="ARBA" id="ARBA00022692"/>
    </source>
</evidence>
<reference evidence="7 8" key="1">
    <citation type="submission" date="2018-10" db="EMBL/GenBank/DDBJ databases">
        <title>Pan-genome distribution and transcriptional activeness of fungal secondary metabolism genes in Aspergillus section Fumigati.</title>
        <authorList>
            <person name="Takahashi H."/>
            <person name="Umemura M."/>
            <person name="Ninomiya A."/>
            <person name="Kusuya Y."/>
            <person name="Urayama S."/>
            <person name="Shimizu M."/>
            <person name="Watanabe A."/>
            <person name="Kamei K."/>
            <person name="Yaguchi T."/>
            <person name="Hagiwara D."/>
        </authorList>
    </citation>
    <scope>NUCLEOTIDE SEQUENCE [LARGE SCALE GENOMIC DNA]</scope>
    <source>
        <strain evidence="7 8">IFM 55266</strain>
    </source>
</reference>